<keyword evidence="5 9" id="KW-0418">Kinase</keyword>
<dbReference type="AlphaFoldDB" id="A0A919BQL7"/>
<keyword evidence="10" id="KW-1185">Reference proteome</keyword>
<dbReference type="PROSITE" id="PS50109">
    <property type="entry name" value="HIS_KIN"/>
    <property type="match status" value="1"/>
</dbReference>
<feature type="transmembrane region" description="Helical" evidence="7">
    <location>
        <begin position="6"/>
        <end position="28"/>
    </location>
</feature>
<dbReference type="Gene3D" id="1.10.287.130">
    <property type="match status" value="1"/>
</dbReference>
<dbReference type="InterPro" id="IPR036890">
    <property type="entry name" value="HATPase_C_sf"/>
</dbReference>
<dbReference type="PANTHER" id="PTHR43711">
    <property type="entry name" value="TWO-COMPONENT HISTIDINE KINASE"/>
    <property type="match status" value="1"/>
</dbReference>
<sequence>MKLSLYQRLSLSLLSVFVAILIVFFYWANSLEKQARYEAQQGLHLSLAENLVNDNPILKQGVYDYEALKNLFHTLMVLGPAFEFYLLDPTGKILTHSIDKHLIKRKQVSLAPLLNLIENNAALPIYGDDPKNELRQKVFSVAPVYNGESLQGYLYVIVAGEQYESAFATPQLNQQAKLSLMAFVGAILFLFIVMLGLFRYFTKPLRQLNSDIHALKAAGFAQDKVALAPWKRNTSNEVHQLGIVFEEMAKQISEQLNQLKLADVQRRELLADISHDLRTPLASLQGYVETVALGLDSLSPEQKDKYLQTALKNAKDLKSLIDQIFELAHLEGGQVSIQLESFNITELLYDVLAKFSLKCQAKGIEMSIVPSHSETLILGDIAKLERVLTNLIENAIRHTPAQGHIYLQVDEIKGNQCQVTVKDTGTGIKKEELSYIFDTRYRASNAVNAGEKHAGLGLAITKKLLELMHSEIAVSSDIGQGAAFSFALKKVSVN</sequence>
<keyword evidence="6" id="KW-0902">Two-component regulatory system</keyword>
<dbReference type="PRINTS" id="PR00344">
    <property type="entry name" value="BCTRLSENSOR"/>
</dbReference>
<keyword evidence="4" id="KW-0808">Transferase</keyword>
<dbReference type="InterPro" id="IPR005467">
    <property type="entry name" value="His_kinase_dom"/>
</dbReference>
<dbReference type="InterPro" id="IPR003661">
    <property type="entry name" value="HisK_dim/P_dom"/>
</dbReference>
<evidence type="ECO:0000256" key="7">
    <source>
        <dbReference type="SAM" id="Phobius"/>
    </source>
</evidence>
<protein>
    <recommendedName>
        <fullName evidence="2">histidine kinase</fullName>
        <ecNumber evidence="2">2.7.13.3</ecNumber>
    </recommendedName>
</protein>
<evidence type="ECO:0000313" key="10">
    <source>
        <dbReference type="Proteomes" id="UP000623842"/>
    </source>
</evidence>
<dbReference type="RefSeq" id="WP_189774321.1">
    <property type="nucleotide sequence ID" value="NZ_BNCK01000012.1"/>
</dbReference>
<dbReference type="GO" id="GO:0000155">
    <property type="term" value="F:phosphorelay sensor kinase activity"/>
    <property type="evidence" value="ECO:0007669"/>
    <property type="project" value="InterPro"/>
</dbReference>
<dbReference type="SUPFAM" id="SSF55874">
    <property type="entry name" value="ATPase domain of HSP90 chaperone/DNA topoisomerase II/histidine kinase"/>
    <property type="match status" value="1"/>
</dbReference>
<dbReference type="Pfam" id="PF00512">
    <property type="entry name" value="HisKA"/>
    <property type="match status" value="1"/>
</dbReference>
<evidence type="ECO:0000256" key="3">
    <source>
        <dbReference type="ARBA" id="ARBA00022553"/>
    </source>
</evidence>
<dbReference type="SUPFAM" id="SSF47384">
    <property type="entry name" value="Homodimeric domain of signal transducing histidine kinase"/>
    <property type="match status" value="1"/>
</dbReference>
<dbReference type="SMART" id="SM00387">
    <property type="entry name" value="HATPase_c"/>
    <property type="match status" value="1"/>
</dbReference>
<feature type="transmembrane region" description="Helical" evidence="7">
    <location>
        <begin position="180"/>
        <end position="201"/>
    </location>
</feature>
<gene>
    <name evidence="9" type="ORF">GCM10017161_39670</name>
</gene>
<keyword evidence="7" id="KW-0472">Membrane</keyword>
<accession>A0A919BQL7</accession>
<evidence type="ECO:0000256" key="2">
    <source>
        <dbReference type="ARBA" id="ARBA00012438"/>
    </source>
</evidence>
<dbReference type="SMART" id="SM00388">
    <property type="entry name" value="HisKA"/>
    <property type="match status" value="1"/>
</dbReference>
<dbReference type="CDD" id="cd00082">
    <property type="entry name" value="HisKA"/>
    <property type="match status" value="1"/>
</dbReference>
<comment type="caution">
    <text evidence="9">The sequence shown here is derived from an EMBL/GenBank/DDBJ whole genome shotgun (WGS) entry which is preliminary data.</text>
</comment>
<organism evidence="9 10">
    <name type="scientific">Thalassotalea marina</name>
    <dbReference type="NCBI Taxonomy" id="1673741"/>
    <lineage>
        <taxon>Bacteria</taxon>
        <taxon>Pseudomonadati</taxon>
        <taxon>Pseudomonadota</taxon>
        <taxon>Gammaproteobacteria</taxon>
        <taxon>Alteromonadales</taxon>
        <taxon>Colwelliaceae</taxon>
        <taxon>Thalassotalea</taxon>
    </lineage>
</organism>
<keyword evidence="7" id="KW-0812">Transmembrane</keyword>
<evidence type="ECO:0000256" key="6">
    <source>
        <dbReference type="ARBA" id="ARBA00023012"/>
    </source>
</evidence>
<proteinExistence type="predicted"/>
<evidence type="ECO:0000256" key="1">
    <source>
        <dbReference type="ARBA" id="ARBA00000085"/>
    </source>
</evidence>
<dbReference type="PANTHER" id="PTHR43711:SF1">
    <property type="entry name" value="HISTIDINE KINASE 1"/>
    <property type="match status" value="1"/>
</dbReference>
<dbReference type="InterPro" id="IPR004358">
    <property type="entry name" value="Sig_transdc_His_kin-like_C"/>
</dbReference>
<dbReference type="Gene3D" id="3.30.565.10">
    <property type="entry name" value="Histidine kinase-like ATPase, C-terminal domain"/>
    <property type="match status" value="1"/>
</dbReference>
<dbReference type="EC" id="2.7.13.3" evidence="2"/>
<dbReference type="EMBL" id="BNCK01000012">
    <property type="protein sequence ID" value="GHG06118.1"/>
    <property type="molecule type" value="Genomic_DNA"/>
</dbReference>
<evidence type="ECO:0000256" key="5">
    <source>
        <dbReference type="ARBA" id="ARBA00022777"/>
    </source>
</evidence>
<dbReference type="GO" id="GO:0005886">
    <property type="term" value="C:plasma membrane"/>
    <property type="evidence" value="ECO:0007669"/>
    <property type="project" value="UniProtKB-ARBA"/>
</dbReference>
<reference evidence="9" key="2">
    <citation type="submission" date="2020-09" db="EMBL/GenBank/DDBJ databases">
        <authorList>
            <person name="Sun Q."/>
            <person name="Kim S."/>
        </authorList>
    </citation>
    <scope>NUCLEOTIDE SEQUENCE</scope>
    <source>
        <strain evidence="9">KCTC 42731</strain>
    </source>
</reference>
<dbReference type="FunFam" id="3.30.565.10:FF:000006">
    <property type="entry name" value="Sensor histidine kinase WalK"/>
    <property type="match status" value="1"/>
</dbReference>
<dbReference type="Proteomes" id="UP000623842">
    <property type="component" value="Unassembled WGS sequence"/>
</dbReference>
<dbReference type="InterPro" id="IPR036097">
    <property type="entry name" value="HisK_dim/P_sf"/>
</dbReference>
<dbReference type="CDD" id="cd00075">
    <property type="entry name" value="HATPase"/>
    <property type="match status" value="1"/>
</dbReference>
<evidence type="ECO:0000259" key="8">
    <source>
        <dbReference type="PROSITE" id="PS50109"/>
    </source>
</evidence>
<dbReference type="InterPro" id="IPR050736">
    <property type="entry name" value="Sensor_HK_Regulatory"/>
</dbReference>
<dbReference type="InterPro" id="IPR003594">
    <property type="entry name" value="HATPase_dom"/>
</dbReference>
<reference evidence="9" key="1">
    <citation type="journal article" date="2014" name="Int. J. Syst. Evol. Microbiol.">
        <title>Complete genome sequence of Corynebacterium casei LMG S-19264T (=DSM 44701T), isolated from a smear-ripened cheese.</title>
        <authorList>
            <consortium name="US DOE Joint Genome Institute (JGI-PGF)"/>
            <person name="Walter F."/>
            <person name="Albersmeier A."/>
            <person name="Kalinowski J."/>
            <person name="Ruckert C."/>
        </authorList>
    </citation>
    <scope>NUCLEOTIDE SEQUENCE</scope>
    <source>
        <strain evidence="9">KCTC 42731</strain>
    </source>
</reference>
<dbReference type="Gene3D" id="6.10.340.10">
    <property type="match status" value="1"/>
</dbReference>
<name>A0A919BQL7_9GAMM</name>
<evidence type="ECO:0000256" key="4">
    <source>
        <dbReference type="ARBA" id="ARBA00022679"/>
    </source>
</evidence>
<keyword evidence="3" id="KW-0597">Phosphoprotein</keyword>
<evidence type="ECO:0000313" key="9">
    <source>
        <dbReference type="EMBL" id="GHG06118.1"/>
    </source>
</evidence>
<comment type="catalytic activity">
    <reaction evidence="1">
        <text>ATP + protein L-histidine = ADP + protein N-phospho-L-histidine.</text>
        <dbReference type="EC" id="2.7.13.3"/>
    </reaction>
</comment>
<dbReference type="Pfam" id="PF02518">
    <property type="entry name" value="HATPase_c"/>
    <property type="match status" value="1"/>
</dbReference>
<keyword evidence="7" id="KW-1133">Transmembrane helix</keyword>
<feature type="domain" description="Histidine kinase" evidence="8">
    <location>
        <begin position="272"/>
        <end position="492"/>
    </location>
</feature>